<protein>
    <submittedName>
        <fullName evidence="1">Uncharacterized protein</fullName>
    </submittedName>
</protein>
<accession>A0A0E9XXB0</accession>
<sequence>MRELTTDSIPSSLASDMLAKHIHFAEKHTLKINEHNCIINVIHIT</sequence>
<dbReference type="AlphaFoldDB" id="A0A0E9XXB0"/>
<reference evidence="1" key="1">
    <citation type="submission" date="2014-11" db="EMBL/GenBank/DDBJ databases">
        <authorList>
            <person name="Amaro Gonzalez C."/>
        </authorList>
    </citation>
    <scope>NUCLEOTIDE SEQUENCE</scope>
</reference>
<dbReference type="EMBL" id="GBXM01001506">
    <property type="protein sequence ID" value="JAI07072.1"/>
    <property type="molecule type" value="Transcribed_RNA"/>
</dbReference>
<reference evidence="1" key="2">
    <citation type="journal article" date="2015" name="Fish Shellfish Immunol.">
        <title>Early steps in the European eel (Anguilla anguilla)-Vibrio vulnificus interaction in the gills: Role of the RtxA13 toxin.</title>
        <authorList>
            <person name="Callol A."/>
            <person name="Pajuelo D."/>
            <person name="Ebbesson L."/>
            <person name="Teles M."/>
            <person name="MacKenzie S."/>
            <person name="Amaro C."/>
        </authorList>
    </citation>
    <scope>NUCLEOTIDE SEQUENCE</scope>
</reference>
<organism evidence="1">
    <name type="scientific">Anguilla anguilla</name>
    <name type="common">European freshwater eel</name>
    <name type="synonym">Muraena anguilla</name>
    <dbReference type="NCBI Taxonomy" id="7936"/>
    <lineage>
        <taxon>Eukaryota</taxon>
        <taxon>Metazoa</taxon>
        <taxon>Chordata</taxon>
        <taxon>Craniata</taxon>
        <taxon>Vertebrata</taxon>
        <taxon>Euteleostomi</taxon>
        <taxon>Actinopterygii</taxon>
        <taxon>Neopterygii</taxon>
        <taxon>Teleostei</taxon>
        <taxon>Anguilliformes</taxon>
        <taxon>Anguillidae</taxon>
        <taxon>Anguilla</taxon>
    </lineage>
</organism>
<name>A0A0E9XXB0_ANGAN</name>
<evidence type="ECO:0000313" key="1">
    <source>
        <dbReference type="EMBL" id="JAI07072.1"/>
    </source>
</evidence>
<proteinExistence type="predicted"/>